<sequence>MPAYQPASILLEAHYFGDDAEMLRLPCASVTVQSGAILVDGVEIRHLHALRWTPDYLSFSDGGDHHRYPVSRPAVIGPQAARFALL</sequence>
<dbReference type="AlphaFoldDB" id="A0A132HJF8"/>
<gene>
    <name evidence="1" type="ORF">DDF84_006335</name>
</gene>
<dbReference type="GeneID" id="60822046"/>
<dbReference type="RefSeq" id="WP_008650459.1">
    <property type="nucleotide sequence ID" value="NZ_CP037900.1"/>
</dbReference>
<name>A0A132HJF8_9BURK</name>
<dbReference type="OrthoDB" id="8965876at2"/>
<evidence type="ECO:0000313" key="1">
    <source>
        <dbReference type="EMBL" id="QBP09401.1"/>
    </source>
</evidence>
<accession>A0A132HJF8</accession>
<proteinExistence type="predicted"/>
<organism evidence="1 2">
    <name type="scientific">Cupriavidus metallidurans</name>
    <dbReference type="NCBI Taxonomy" id="119219"/>
    <lineage>
        <taxon>Bacteria</taxon>
        <taxon>Pseudomonadati</taxon>
        <taxon>Pseudomonadota</taxon>
        <taxon>Betaproteobacteria</taxon>
        <taxon>Burkholderiales</taxon>
        <taxon>Burkholderiaceae</taxon>
        <taxon>Cupriavidus</taxon>
    </lineage>
</organism>
<dbReference type="EMBL" id="CP037900">
    <property type="protein sequence ID" value="QBP09401.1"/>
    <property type="molecule type" value="Genomic_DNA"/>
</dbReference>
<dbReference type="Proteomes" id="UP000253772">
    <property type="component" value="Chromosome c1"/>
</dbReference>
<reference evidence="1 2" key="1">
    <citation type="submission" date="2019-03" db="EMBL/GenBank/DDBJ databases">
        <title>Comparative insights into the high quality Complete genome sequence of highly metal resistant Cupriavidus metallidurans strain BS1 isolated from a gold-copper mine.</title>
        <authorList>
            <person name="Mazhar H.S."/>
            <person name="Rensing C."/>
        </authorList>
    </citation>
    <scope>NUCLEOTIDE SEQUENCE [LARGE SCALE GENOMIC DNA]</scope>
    <source>
        <strain evidence="1 2">BS1</strain>
    </source>
</reference>
<protein>
    <submittedName>
        <fullName evidence="1">Uncharacterized protein</fullName>
    </submittedName>
</protein>
<evidence type="ECO:0000313" key="2">
    <source>
        <dbReference type="Proteomes" id="UP000253772"/>
    </source>
</evidence>